<keyword evidence="1" id="KW-0812">Transmembrane</keyword>
<evidence type="ECO:0008006" key="4">
    <source>
        <dbReference type="Google" id="ProtNLM"/>
    </source>
</evidence>
<dbReference type="Pfam" id="PF04367">
    <property type="entry name" value="DUF502"/>
    <property type="match status" value="1"/>
</dbReference>
<dbReference type="PANTHER" id="PTHR31876:SF26">
    <property type="entry name" value="PROTEIN LIKE COV 2"/>
    <property type="match status" value="1"/>
</dbReference>
<protein>
    <recommendedName>
        <fullName evidence="4">Transporter</fullName>
    </recommendedName>
</protein>
<sequence>MHGESLANKDFFKAVEFITLLGIDMAARLRRYFITGLLSTLPIAVTLYFLWWVYNWSNSLIEGILRTIGAEPSRWLLPFLPILGILATLGLVTLVGALAGNYVGRLILGAIDRSIKTIPLVREVYNAVQQIAHTLLGQPEVQFQRAALIEYPRKGLYTLCFIASPQVGKRLSPLPEGYTVVLVPTSPVPASGMAIIVPTADVIPLDVSIEDALKYVVSAGFILPNSRAKQLIESGVPPSEPSP</sequence>
<keyword evidence="1" id="KW-0472">Membrane</keyword>
<accession>A0A399DT78</accession>
<keyword evidence="1" id="KW-1133">Transmembrane helix</keyword>
<evidence type="ECO:0000313" key="3">
    <source>
        <dbReference type="Proteomes" id="UP000266089"/>
    </source>
</evidence>
<reference evidence="2 3" key="1">
    <citation type="submission" date="2018-08" db="EMBL/GenBank/DDBJ databases">
        <title>Meiothermus cateniformans JCM 15151 genome sequencing project.</title>
        <authorList>
            <person name="Da Costa M.S."/>
            <person name="Albuquerque L."/>
            <person name="Raposo P."/>
            <person name="Froufe H.J.C."/>
            <person name="Barroso C.S."/>
            <person name="Egas C."/>
        </authorList>
    </citation>
    <scope>NUCLEOTIDE SEQUENCE [LARGE SCALE GENOMIC DNA]</scope>
    <source>
        <strain evidence="2 3">JCM 15151</strain>
    </source>
</reference>
<evidence type="ECO:0000256" key="1">
    <source>
        <dbReference type="SAM" id="Phobius"/>
    </source>
</evidence>
<dbReference type="AlphaFoldDB" id="A0A399DT78"/>
<organism evidence="2 3">
    <name type="scientific">Meiothermus taiwanensis</name>
    <dbReference type="NCBI Taxonomy" id="172827"/>
    <lineage>
        <taxon>Bacteria</taxon>
        <taxon>Thermotogati</taxon>
        <taxon>Deinococcota</taxon>
        <taxon>Deinococci</taxon>
        <taxon>Thermales</taxon>
        <taxon>Thermaceae</taxon>
        <taxon>Meiothermus</taxon>
    </lineage>
</organism>
<feature type="transmembrane region" description="Helical" evidence="1">
    <location>
        <begin position="32"/>
        <end position="54"/>
    </location>
</feature>
<feature type="transmembrane region" description="Helical" evidence="1">
    <location>
        <begin position="74"/>
        <end position="99"/>
    </location>
</feature>
<name>A0A399DT78_9DEIN</name>
<dbReference type="PANTHER" id="PTHR31876">
    <property type="entry name" value="COV-LIKE PROTEIN 1"/>
    <property type="match status" value="1"/>
</dbReference>
<proteinExistence type="predicted"/>
<comment type="caution">
    <text evidence="2">The sequence shown here is derived from an EMBL/GenBank/DDBJ whole genome shotgun (WGS) entry which is preliminary data.</text>
</comment>
<dbReference type="EMBL" id="QWKX01000068">
    <property type="protein sequence ID" value="RIH75405.1"/>
    <property type="molecule type" value="Genomic_DNA"/>
</dbReference>
<dbReference type="Proteomes" id="UP000266089">
    <property type="component" value="Unassembled WGS sequence"/>
</dbReference>
<evidence type="ECO:0000313" key="2">
    <source>
        <dbReference type="EMBL" id="RIH75405.1"/>
    </source>
</evidence>
<gene>
    <name evidence="2" type="ORF">Mcate_02241</name>
</gene>
<dbReference type="InterPro" id="IPR007462">
    <property type="entry name" value="COV1-like"/>
</dbReference>